<reference evidence="1 2" key="1">
    <citation type="submission" date="2019-05" db="EMBL/GenBank/DDBJ databases">
        <title>Another draft genome of Portunus trituberculatus and its Hox gene families provides insights of decapod evolution.</title>
        <authorList>
            <person name="Jeong J.-H."/>
            <person name="Song I."/>
            <person name="Kim S."/>
            <person name="Choi T."/>
            <person name="Kim D."/>
            <person name="Ryu S."/>
            <person name="Kim W."/>
        </authorList>
    </citation>
    <scope>NUCLEOTIDE SEQUENCE [LARGE SCALE GENOMIC DNA]</scope>
    <source>
        <tissue evidence="1">Muscle</tissue>
    </source>
</reference>
<evidence type="ECO:0000313" key="2">
    <source>
        <dbReference type="Proteomes" id="UP000324222"/>
    </source>
</evidence>
<dbReference type="Proteomes" id="UP000324222">
    <property type="component" value="Unassembled WGS sequence"/>
</dbReference>
<proteinExistence type="predicted"/>
<gene>
    <name evidence="1" type="ORF">E2C01_044044</name>
</gene>
<dbReference type="EMBL" id="VSRR010009357">
    <property type="protein sequence ID" value="MPC50220.1"/>
    <property type="molecule type" value="Genomic_DNA"/>
</dbReference>
<name>A0A5B7FR08_PORTR</name>
<dbReference type="OrthoDB" id="6374276at2759"/>
<evidence type="ECO:0000313" key="1">
    <source>
        <dbReference type="EMBL" id="MPC50220.1"/>
    </source>
</evidence>
<dbReference type="AlphaFoldDB" id="A0A5B7FR08"/>
<keyword evidence="2" id="KW-1185">Reference proteome</keyword>
<protein>
    <submittedName>
        <fullName evidence="1">Uncharacterized protein</fullName>
    </submittedName>
</protein>
<comment type="caution">
    <text evidence="1">The sequence shown here is derived from an EMBL/GenBank/DDBJ whole genome shotgun (WGS) entry which is preliminary data.</text>
</comment>
<organism evidence="1 2">
    <name type="scientific">Portunus trituberculatus</name>
    <name type="common">Swimming crab</name>
    <name type="synonym">Neptunus trituberculatus</name>
    <dbReference type="NCBI Taxonomy" id="210409"/>
    <lineage>
        <taxon>Eukaryota</taxon>
        <taxon>Metazoa</taxon>
        <taxon>Ecdysozoa</taxon>
        <taxon>Arthropoda</taxon>
        <taxon>Crustacea</taxon>
        <taxon>Multicrustacea</taxon>
        <taxon>Malacostraca</taxon>
        <taxon>Eumalacostraca</taxon>
        <taxon>Eucarida</taxon>
        <taxon>Decapoda</taxon>
        <taxon>Pleocyemata</taxon>
        <taxon>Brachyura</taxon>
        <taxon>Eubrachyura</taxon>
        <taxon>Portunoidea</taxon>
        <taxon>Portunidae</taxon>
        <taxon>Portuninae</taxon>
        <taxon>Portunus</taxon>
    </lineage>
</organism>
<accession>A0A5B7FR08</accession>
<sequence length="117" mass="13581">MIKRYLRGFTQNPNEPSHSRIWLYYSKHLATTKSKLDFTAAQVAGEYNAGYMDANINTNVGVPLTSIVQKYLEQKNATMDMPLRKKMGNRIFQMDLDYTPWVYQMVVRITNPTAVLR</sequence>